<evidence type="ECO:0000256" key="5">
    <source>
        <dbReference type="ARBA" id="ARBA00023136"/>
    </source>
</evidence>
<keyword evidence="7" id="KW-1133">Transmembrane helix</keyword>
<keyword evidence="10" id="KW-1185">Reference proteome</keyword>
<dbReference type="GO" id="GO:0031201">
    <property type="term" value="C:SNARE complex"/>
    <property type="evidence" value="ECO:0007669"/>
    <property type="project" value="TreeGrafter"/>
</dbReference>
<dbReference type="SMART" id="SM00503">
    <property type="entry name" value="SynN"/>
    <property type="match status" value="1"/>
</dbReference>
<evidence type="ECO:0000256" key="2">
    <source>
        <dbReference type="ARBA" id="ARBA00009063"/>
    </source>
</evidence>
<dbReference type="GO" id="GO:0006886">
    <property type="term" value="P:intracellular protein transport"/>
    <property type="evidence" value="ECO:0007669"/>
    <property type="project" value="InterPro"/>
</dbReference>
<dbReference type="GO" id="GO:0012505">
    <property type="term" value="C:endomembrane system"/>
    <property type="evidence" value="ECO:0007669"/>
    <property type="project" value="UniProtKB-SubCell"/>
</dbReference>
<evidence type="ECO:0000259" key="8">
    <source>
        <dbReference type="PROSITE" id="PS50192"/>
    </source>
</evidence>
<dbReference type="Proteomes" id="UP000824540">
    <property type="component" value="Unassembled WGS sequence"/>
</dbReference>
<feature type="domain" description="T-SNARE coiled-coil homology" evidence="8">
    <location>
        <begin position="143"/>
        <end position="205"/>
    </location>
</feature>
<feature type="transmembrane region" description="Helical" evidence="7">
    <location>
        <begin position="217"/>
        <end position="238"/>
    </location>
</feature>
<dbReference type="AlphaFoldDB" id="A0A8T2PCH2"/>
<comment type="caution">
    <text evidence="9">The sequence shown here is derived from an EMBL/GenBank/DDBJ whole genome shotgun (WGS) entry which is preliminary data.</text>
</comment>
<dbReference type="PROSITE" id="PS50192">
    <property type="entry name" value="T_SNARE"/>
    <property type="match status" value="1"/>
</dbReference>
<dbReference type="PANTHER" id="PTHR19957">
    <property type="entry name" value="SYNTAXIN"/>
    <property type="match status" value="1"/>
</dbReference>
<dbReference type="EMBL" id="JAFBMS010000008">
    <property type="protein sequence ID" value="KAG9350244.1"/>
    <property type="molecule type" value="Genomic_DNA"/>
</dbReference>
<dbReference type="Gene3D" id="1.20.5.110">
    <property type="match status" value="1"/>
</dbReference>
<dbReference type="FunFam" id="1.20.5.110:FF:000022">
    <property type="entry name" value="Syntaxin 19"/>
    <property type="match status" value="1"/>
</dbReference>
<dbReference type="Gene3D" id="1.20.58.70">
    <property type="match status" value="1"/>
</dbReference>
<dbReference type="PANTHER" id="PTHR19957:SF97">
    <property type="entry name" value="SYNTAXIN-4"/>
    <property type="match status" value="1"/>
</dbReference>
<dbReference type="InterPro" id="IPR006012">
    <property type="entry name" value="Syntaxin/epimorphin_CS"/>
</dbReference>
<name>A0A8T2PCH2_9TELE</name>
<evidence type="ECO:0000256" key="6">
    <source>
        <dbReference type="RuleBase" id="RU003858"/>
    </source>
</evidence>
<evidence type="ECO:0000256" key="3">
    <source>
        <dbReference type="ARBA" id="ARBA00022448"/>
    </source>
</evidence>
<organism evidence="9 10">
    <name type="scientific">Albula glossodonta</name>
    <name type="common">roundjaw bonefish</name>
    <dbReference type="NCBI Taxonomy" id="121402"/>
    <lineage>
        <taxon>Eukaryota</taxon>
        <taxon>Metazoa</taxon>
        <taxon>Chordata</taxon>
        <taxon>Craniata</taxon>
        <taxon>Vertebrata</taxon>
        <taxon>Euteleostomi</taxon>
        <taxon>Actinopterygii</taxon>
        <taxon>Neopterygii</taxon>
        <taxon>Teleostei</taxon>
        <taxon>Albuliformes</taxon>
        <taxon>Albulidae</taxon>
        <taxon>Albula</taxon>
    </lineage>
</organism>
<reference evidence="9" key="1">
    <citation type="thesis" date="2021" institute="BYU ScholarsArchive" country="Provo, UT, USA">
        <title>Applications of and Algorithms for Genome Assembly and Genomic Analyses with an Emphasis on Marine Teleosts.</title>
        <authorList>
            <person name="Pickett B.D."/>
        </authorList>
    </citation>
    <scope>NUCLEOTIDE SEQUENCE</scope>
    <source>
        <strain evidence="9">HI-2016</strain>
    </source>
</reference>
<dbReference type="InterPro" id="IPR010989">
    <property type="entry name" value="SNARE"/>
</dbReference>
<keyword evidence="4" id="KW-0175">Coiled coil</keyword>
<keyword evidence="7" id="KW-0812">Transmembrane</keyword>
<dbReference type="Pfam" id="PF05739">
    <property type="entry name" value="SNARE"/>
    <property type="match status" value="1"/>
</dbReference>
<accession>A0A8T2PCH2</accession>
<evidence type="ECO:0000313" key="10">
    <source>
        <dbReference type="Proteomes" id="UP000824540"/>
    </source>
</evidence>
<proteinExistence type="inferred from homology"/>
<dbReference type="GO" id="GO:0006887">
    <property type="term" value="P:exocytosis"/>
    <property type="evidence" value="ECO:0007669"/>
    <property type="project" value="TreeGrafter"/>
</dbReference>
<dbReference type="GO" id="GO:0005484">
    <property type="term" value="F:SNAP receptor activity"/>
    <property type="evidence" value="ECO:0007669"/>
    <property type="project" value="InterPro"/>
</dbReference>
<protein>
    <recommendedName>
        <fullName evidence="8">t-SNARE coiled-coil homology domain-containing protein</fullName>
    </recommendedName>
</protein>
<dbReference type="PROSITE" id="PS00914">
    <property type="entry name" value="SYNTAXIN"/>
    <property type="match status" value="1"/>
</dbReference>
<sequence>MRDRTQELGKVRDIMEGMESLKRKVSDLENKQKMVLGVPLPEDGMKKDLQTLRDEIKTIAGQIQKNLKSIEPKKEEDDGKYVPINLRMQRTQHGVLSREFVELMGRSGSNVSDEELDRMLESGQTDVFTQNILSDAKATKQALNEIESRHDEILKLERSIRDLHDMFQYLAMEVEAQGEMVDRIEANIIHSTNYVEKAVADTQQAASYQNKARKKKLWIALCCFILLIIIAIALAISFS</sequence>
<dbReference type="Pfam" id="PF00804">
    <property type="entry name" value="Syntaxin"/>
    <property type="match status" value="1"/>
</dbReference>
<keyword evidence="5 7" id="KW-0472">Membrane</keyword>
<evidence type="ECO:0000256" key="7">
    <source>
        <dbReference type="SAM" id="Phobius"/>
    </source>
</evidence>
<evidence type="ECO:0000256" key="1">
    <source>
        <dbReference type="ARBA" id="ARBA00004184"/>
    </source>
</evidence>
<dbReference type="GO" id="GO:0006906">
    <property type="term" value="P:vesicle fusion"/>
    <property type="evidence" value="ECO:0007669"/>
    <property type="project" value="TreeGrafter"/>
</dbReference>
<keyword evidence="3" id="KW-0813">Transport</keyword>
<comment type="similarity">
    <text evidence="2 6">Belongs to the syntaxin family.</text>
</comment>
<dbReference type="GO" id="GO:0005886">
    <property type="term" value="C:plasma membrane"/>
    <property type="evidence" value="ECO:0007669"/>
    <property type="project" value="TreeGrafter"/>
</dbReference>
<dbReference type="GO" id="GO:0000149">
    <property type="term" value="F:SNARE binding"/>
    <property type="evidence" value="ECO:0007669"/>
    <property type="project" value="TreeGrafter"/>
</dbReference>
<comment type="subcellular location">
    <subcellularLocation>
        <location evidence="1">Endomembrane system</location>
        <topology evidence="1">Peripheral membrane protein</topology>
    </subcellularLocation>
</comment>
<dbReference type="InterPro" id="IPR006011">
    <property type="entry name" value="Syntaxin_N"/>
</dbReference>
<gene>
    <name evidence="9" type="ORF">JZ751_026598</name>
</gene>
<dbReference type="SMART" id="SM00397">
    <property type="entry name" value="t_SNARE"/>
    <property type="match status" value="1"/>
</dbReference>
<dbReference type="InterPro" id="IPR045242">
    <property type="entry name" value="Syntaxin"/>
</dbReference>
<dbReference type="InterPro" id="IPR000727">
    <property type="entry name" value="T_SNARE_dom"/>
</dbReference>
<evidence type="ECO:0000256" key="4">
    <source>
        <dbReference type="ARBA" id="ARBA00023054"/>
    </source>
</evidence>
<dbReference type="OrthoDB" id="10255013at2759"/>
<evidence type="ECO:0000313" key="9">
    <source>
        <dbReference type="EMBL" id="KAG9350244.1"/>
    </source>
</evidence>
<dbReference type="GO" id="GO:0048278">
    <property type="term" value="P:vesicle docking"/>
    <property type="evidence" value="ECO:0007669"/>
    <property type="project" value="TreeGrafter"/>
</dbReference>
<dbReference type="SUPFAM" id="SSF47661">
    <property type="entry name" value="t-snare proteins"/>
    <property type="match status" value="1"/>
</dbReference>